<dbReference type="OrthoDB" id="5841841at2759"/>
<reference evidence="1 2" key="1">
    <citation type="submission" date="2018-11" db="EMBL/GenBank/DDBJ databases">
        <authorList>
            <consortium name="Pathogen Informatics"/>
        </authorList>
    </citation>
    <scope>NUCLEOTIDE SEQUENCE [LARGE SCALE GENOMIC DNA]</scope>
</reference>
<dbReference type="WBParaSite" id="HPBE_0000668401-mRNA-1">
    <property type="protein sequence ID" value="HPBE_0000668401-mRNA-1"/>
    <property type="gene ID" value="HPBE_0000668401"/>
</dbReference>
<accession>A0A183FIG3</accession>
<protein>
    <submittedName>
        <fullName evidence="3">Secreted protein</fullName>
    </submittedName>
</protein>
<keyword evidence="2" id="KW-1185">Reference proteome</keyword>
<evidence type="ECO:0000313" key="2">
    <source>
        <dbReference type="Proteomes" id="UP000050761"/>
    </source>
</evidence>
<reference evidence="3" key="2">
    <citation type="submission" date="2019-09" db="UniProtKB">
        <authorList>
            <consortium name="WormBaseParasite"/>
        </authorList>
    </citation>
    <scope>IDENTIFICATION</scope>
</reference>
<gene>
    <name evidence="1" type="ORF">HPBE_LOCUS6685</name>
</gene>
<proteinExistence type="predicted"/>
<evidence type="ECO:0000313" key="1">
    <source>
        <dbReference type="EMBL" id="VDO69280.1"/>
    </source>
</evidence>
<dbReference type="EMBL" id="UZAH01025717">
    <property type="protein sequence ID" value="VDO69280.1"/>
    <property type="molecule type" value="Genomic_DNA"/>
</dbReference>
<dbReference type="AlphaFoldDB" id="A0A183FIG3"/>
<sequence length="108" mass="11928">MLTISASPSQPGLMWSKITSHIGLWLGLEEQDRQMRASCSLSMLHNPQFSVVRGSKSSENLHRVSLSTAAQDSPSSRKVGDYGFCIYYLELLPGSKMGTLGTFREKMS</sequence>
<dbReference type="Proteomes" id="UP000050761">
    <property type="component" value="Unassembled WGS sequence"/>
</dbReference>
<name>A0A183FIG3_HELPZ</name>
<evidence type="ECO:0000313" key="3">
    <source>
        <dbReference type="WBParaSite" id="HPBE_0000668401-mRNA-1"/>
    </source>
</evidence>
<organism evidence="2 3">
    <name type="scientific">Heligmosomoides polygyrus</name>
    <name type="common">Parasitic roundworm</name>
    <dbReference type="NCBI Taxonomy" id="6339"/>
    <lineage>
        <taxon>Eukaryota</taxon>
        <taxon>Metazoa</taxon>
        <taxon>Ecdysozoa</taxon>
        <taxon>Nematoda</taxon>
        <taxon>Chromadorea</taxon>
        <taxon>Rhabditida</taxon>
        <taxon>Rhabditina</taxon>
        <taxon>Rhabditomorpha</taxon>
        <taxon>Strongyloidea</taxon>
        <taxon>Heligmosomidae</taxon>
        <taxon>Heligmosomoides</taxon>
    </lineage>
</organism>
<accession>A0A3P7X600</accession>